<dbReference type="KEGG" id="dku:Desku_1124"/>
<reference evidence="3" key="1">
    <citation type="submission" date="2011-05" db="EMBL/GenBank/DDBJ databases">
        <title>Complete sequence of Desulfotomaculum kuznetsovii DSM 6115.</title>
        <authorList>
            <person name="Lucas S."/>
            <person name="Han J."/>
            <person name="Lapidus A."/>
            <person name="Cheng J.-F."/>
            <person name="Goodwin L."/>
            <person name="Pitluck S."/>
            <person name="Peters L."/>
            <person name="Mikhailova N."/>
            <person name="Lu M."/>
            <person name="Saunders E."/>
            <person name="Han C."/>
            <person name="Tapia R."/>
            <person name="Land M."/>
            <person name="Hauser L."/>
            <person name="Kyrpides N."/>
            <person name="Ivanova N."/>
            <person name="Pagani I."/>
            <person name="Nazina T."/>
            <person name="Ivanova A."/>
            <person name="Parshina S."/>
            <person name="Kuever J."/>
            <person name="Muyzer G."/>
            <person name="Plugge C."/>
            <person name="Stams A."/>
            <person name="Woyke T."/>
        </authorList>
    </citation>
    <scope>NUCLEOTIDE SEQUENCE [LARGE SCALE GENOMIC DNA]</scope>
    <source>
        <strain evidence="3">DSM 6115 / VKM B-1805 / 17</strain>
    </source>
</reference>
<name>A0AAU8PSF8_DESK7</name>
<dbReference type="Proteomes" id="UP000009229">
    <property type="component" value="Chromosome"/>
</dbReference>
<dbReference type="EMBL" id="CP002770">
    <property type="protein sequence ID" value="AEG14711.1"/>
    <property type="molecule type" value="Genomic_DNA"/>
</dbReference>
<evidence type="ECO:0000313" key="3">
    <source>
        <dbReference type="Proteomes" id="UP000009229"/>
    </source>
</evidence>
<proteinExistence type="predicted"/>
<dbReference type="RefSeq" id="WP_013822226.1">
    <property type="nucleotide sequence ID" value="NC_015573.1"/>
</dbReference>
<protein>
    <recommendedName>
        <fullName evidence="4">Homeodomain phBC6A51-type domain-containing protein</fullName>
    </recommendedName>
</protein>
<evidence type="ECO:0008006" key="4">
    <source>
        <dbReference type="Google" id="ProtNLM"/>
    </source>
</evidence>
<dbReference type="InterPro" id="IPR009057">
    <property type="entry name" value="Homeodomain-like_sf"/>
</dbReference>
<gene>
    <name evidence="2" type="ordered locus">Desku_1124</name>
</gene>
<dbReference type="Gene3D" id="1.10.10.60">
    <property type="entry name" value="Homeodomain-like"/>
    <property type="match status" value="1"/>
</dbReference>
<keyword evidence="1" id="KW-0175">Coiled coil</keyword>
<dbReference type="Pfam" id="PF13384">
    <property type="entry name" value="HTH_23"/>
    <property type="match status" value="1"/>
</dbReference>
<evidence type="ECO:0000256" key="1">
    <source>
        <dbReference type="SAM" id="Coils"/>
    </source>
</evidence>
<feature type="coiled-coil region" evidence="1">
    <location>
        <begin position="103"/>
        <end position="133"/>
    </location>
</feature>
<accession>A0AAU8PSF8</accession>
<dbReference type="SUPFAM" id="SSF46689">
    <property type="entry name" value="Homeodomain-like"/>
    <property type="match status" value="1"/>
</dbReference>
<evidence type="ECO:0000313" key="2">
    <source>
        <dbReference type="EMBL" id="AEG14711.1"/>
    </source>
</evidence>
<sequence>MPARSTNTAKVTRTVALLLQGYKPPEIAKELGVHERTVWRWLSDPAVRQEIDRQRNEIAEEARRILAGAATKAARTLVELLDCKRDRVRLDAAIALIDRLRLLESTDEQAAAIQELVATLRELRNEFTDEAESETVALDTPGDEAS</sequence>
<keyword evidence="3" id="KW-1185">Reference proteome</keyword>
<organism evidence="2 3">
    <name type="scientific">Desulfofundulus kuznetsovii (strain DSM 6115 / VKM B-1805 / 17)</name>
    <name type="common">Desulfotomaculum kuznetsovii</name>
    <dbReference type="NCBI Taxonomy" id="760568"/>
    <lineage>
        <taxon>Bacteria</taxon>
        <taxon>Bacillati</taxon>
        <taxon>Bacillota</taxon>
        <taxon>Clostridia</taxon>
        <taxon>Eubacteriales</taxon>
        <taxon>Peptococcaceae</taxon>
        <taxon>Desulfofundulus</taxon>
    </lineage>
</organism>
<dbReference type="AlphaFoldDB" id="A0AAU8PSF8"/>